<accession>A0A9P0BV34</accession>
<dbReference type="GO" id="GO:0055064">
    <property type="term" value="P:chloride ion homeostasis"/>
    <property type="evidence" value="ECO:0007669"/>
    <property type="project" value="TreeGrafter"/>
</dbReference>
<dbReference type="FunFam" id="1.20.1740.10:FF:000037">
    <property type="entry name" value="Uncharacterized protein, isoform F"/>
    <property type="match status" value="1"/>
</dbReference>
<dbReference type="GO" id="GO:0007268">
    <property type="term" value="P:chemical synaptic transmission"/>
    <property type="evidence" value="ECO:0007669"/>
    <property type="project" value="TreeGrafter"/>
</dbReference>
<comment type="subcellular location">
    <subcellularLocation>
        <location evidence="1">Cell membrane</location>
        <topology evidence="1">Multi-pass membrane protein</topology>
    </subcellularLocation>
</comment>
<protein>
    <recommendedName>
        <fullName evidence="22">Solute carrier family 12 member 6</fullName>
    </recommendedName>
</protein>
<comment type="similarity">
    <text evidence="14">Belongs to the SLC12A transporter family. K/Cl co-transporter subfamily.</text>
</comment>
<evidence type="ECO:0000256" key="17">
    <source>
        <dbReference type="SAM" id="Phobius"/>
    </source>
</evidence>
<sequence length="1066" mass="117113">MASEKEKMAAAEAKSPSNKSNCTSPGKKGETDEHGLPTEKDKGCDTNLYLYHEELEDRPRAATFLSSLANYSNTIPTAAAGDPDAKPAPPARMGTLIGVYLPCIQNIFGVILFIRLTWVVGTAGAIQGFLIVLVCCCTTMLTAISMSAIATNGVVPAGGSYFMIGRALGPECGGAVGMLFYTGTTLAAAMYIVGAVEIVLTYMAPWMSIFGDFTKDPEAMYNNFRVYGTGLLLVMGMVVFVGVKFVNKFATVALACVILSITAVYVGIFVNFNGNDKLQMCVLGKRLLKDININNCTKEVGAPLHQLFCPNNTCDPYYLAHNVSIVQGIKGLKSGVFFDNLQDSFLQLGQYIAYGKEPDDIEQMERPTYNQVYADLTTTFTILIGIFFPSVTGIMAGSNRSGDLADAQKSIPIGTICAILTTSTVYLSCVLLFAGTVDNLLLRDKFGQSIGGKLVVANMAWPNQWVILIGSFLSTLGAGLQSLTGAPRLLQAIAKDEIIPFLAPFAVSSSRGEPTRALLLTMVICQCGILLGNVDILAPLLSMFFLMCYGFVNLACALQTLLKTPNWRPRFKYYHWSLSLAGLTLCISIMFMTSWFYALIAMGMAGLIYKYIEYRGAEKEWGDGLRGLALSAARYSLLRLEQGPPHTKNWRPQVLVLAKLNNELMPTYRKMLAFASQLKAGKGLTVCVSVLGGDFPRRAGDASSARQNLRKCMDEEKLKGFVDVLVSPDIAEGLSHLVQTTGLGGLKPNTVIVGWPYGWRQAERSAPRWQHFLHTVRAVAAARMAMLVPKGINFFPDSTEKVSGNIDIWWIVHDGGMLMLLPFLLKQHRTWKNCKMRIFTVAQMEDNSIQMKKDLKMFLYQLRLEAEVEVVEMTDSDISAYTYERTLMMEQRNQMLRELRLNKKETMGMVQAIVDHHHADVKTASKVRFAEPGDEVPSDAPSPPLADSDDKDKDDKCEDASPPADDNKHKEAGANGDAVKPKPNLSDITPDEGTVRRMHTAVKLNEVIVSRSHDAQLVILNLPGPPRDTNIDRESNYMEFLEVLTEGLEKVLMVRGGGREVITIYS</sequence>
<feature type="domain" description="SLC12A transporter C-terminal" evidence="19">
    <location>
        <begin position="996"/>
        <end position="1066"/>
    </location>
</feature>
<evidence type="ECO:0000256" key="4">
    <source>
        <dbReference type="ARBA" id="ARBA00022538"/>
    </source>
</evidence>
<keyword evidence="4" id="KW-0633">Potassium transport</keyword>
<feature type="transmembrane region" description="Helical" evidence="17">
    <location>
        <begin position="130"/>
        <end position="155"/>
    </location>
</feature>
<feature type="transmembrane region" description="Helical" evidence="17">
    <location>
        <begin position="249"/>
        <end position="270"/>
    </location>
</feature>
<dbReference type="InterPro" id="IPR004842">
    <property type="entry name" value="SLC12A_fam"/>
</dbReference>
<feature type="transmembrane region" description="Helical" evidence="17">
    <location>
        <begin position="540"/>
        <end position="561"/>
    </location>
</feature>
<organism evidence="20 21">
    <name type="scientific">Chrysodeixis includens</name>
    <name type="common">Soybean looper</name>
    <name type="synonym">Pseudoplusia includens</name>
    <dbReference type="NCBI Taxonomy" id="689277"/>
    <lineage>
        <taxon>Eukaryota</taxon>
        <taxon>Metazoa</taxon>
        <taxon>Ecdysozoa</taxon>
        <taxon>Arthropoda</taxon>
        <taxon>Hexapoda</taxon>
        <taxon>Insecta</taxon>
        <taxon>Pterygota</taxon>
        <taxon>Neoptera</taxon>
        <taxon>Endopterygota</taxon>
        <taxon>Lepidoptera</taxon>
        <taxon>Glossata</taxon>
        <taxon>Ditrysia</taxon>
        <taxon>Noctuoidea</taxon>
        <taxon>Noctuidae</taxon>
        <taxon>Plusiinae</taxon>
        <taxon>Chrysodeixis</taxon>
    </lineage>
</organism>
<evidence type="ECO:0000256" key="15">
    <source>
        <dbReference type="ARBA" id="ARBA00047825"/>
    </source>
</evidence>
<dbReference type="GO" id="GO:1990573">
    <property type="term" value="P:potassium ion import across plasma membrane"/>
    <property type="evidence" value="ECO:0007669"/>
    <property type="project" value="TreeGrafter"/>
</dbReference>
<keyword evidence="2" id="KW-0813">Transport</keyword>
<dbReference type="GO" id="GO:0015379">
    <property type="term" value="F:potassium:chloride symporter activity"/>
    <property type="evidence" value="ECO:0007669"/>
    <property type="project" value="InterPro"/>
</dbReference>
<feature type="region of interest" description="Disordered" evidence="16">
    <location>
        <begin position="927"/>
        <end position="994"/>
    </location>
</feature>
<reference evidence="20" key="1">
    <citation type="submission" date="2021-12" db="EMBL/GenBank/DDBJ databases">
        <authorList>
            <person name="King R."/>
        </authorList>
    </citation>
    <scope>NUCLEOTIDE SEQUENCE</scope>
</reference>
<keyword evidence="13" id="KW-0868">Chloride</keyword>
<dbReference type="Gene3D" id="1.20.1740.10">
    <property type="entry name" value="Amino acid/polyamine transporter I"/>
    <property type="match status" value="1"/>
</dbReference>
<dbReference type="Pfam" id="PF03522">
    <property type="entry name" value="SLC12"/>
    <property type="match status" value="3"/>
</dbReference>
<evidence type="ECO:0000256" key="14">
    <source>
        <dbReference type="ARBA" id="ARBA00046331"/>
    </source>
</evidence>
<evidence type="ECO:0000259" key="18">
    <source>
        <dbReference type="Pfam" id="PF00324"/>
    </source>
</evidence>
<dbReference type="PRINTS" id="PR01081">
    <property type="entry name" value="KCLTRNSPORT"/>
</dbReference>
<evidence type="ECO:0000313" key="20">
    <source>
        <dbReference type="EMBL" id="CAH0592687.1"/>
    </source>
</evidence>
<feature type="transmembrane region" description="Helical" evidence="17">
    <location>
        <begin position="411"/>
        <end position="435"/>
    </location>
</feature>
<dbReference type="InterPro" id="IPR004841">
    <property type="entry name" value="AA-permease/SLC12A_dom"/>
</dbReference>
<evidence type="ECO:0000256" key="10">
    <source>
        <dbReference type="ARBA" id="ARBA00023065"/>
    </source>
</evidence>
<keyword evidence="3" id="KW-1003">Cell membrane</keyword>
<feature type="domain" description="Amino acid permease/ SLC12A" evidence="18">
    <location>
        <begin position="99"/>
        <end position="275"/>
    </location>
</feature>
<evidence type="ECO:0000256" key="16">
    <source>
        <dbReference type="SAM" id="MobiDB-lite"/>
    </source>
</evidence>
<keyword evidence="21" id="KW-1185">Reference proteome</keyword>
<evidence type="ECO:0000256" key="12">
    <source>
        <dbReference type="ARBA" id="ARBA00023180"/>
    </source>
</evidence>
<dbReference type="GO" id="GO:0045202">
    <property type="term" value="C:synapse"/>
    <property type="evidence" value="ECO:0007669"/>
    <property type="project" value="GOC"/>
</dbReference>
<dbReference type="AlphaFoldDB" id="A0A9P0BV34"/>
<dbReference type="GO" id="GO:0006884">
    <property type="term" value="P:cell volume homeostasis"/>
    <property type="evidence" value="ECO:0007669"/>
    <property type="project" value="TreeGrafter"/>
</dbReference>
<evidence type="ECO:0008006" key="22">
    <source>
        <dbReference type="Google" id="ProtNLM"/>
    </source>
</evidence>
<keyword evidence="5" id="KW-0597">Phosphoprotein</keyword>
<dbReference type="NCBIfam" id="TIGR00930">
    <property type="entry name" value="2a30"/>
    <property type="match status" value="1"/>
</dbReference>
<evidence type="ECO:0000259" key="19">
    <source>
        <dbReference type="Pfam" id="PF03522"/>
    </source>
</evidence>
<feature type="region of interest" description="Disordered" evidence="16">
    <location>
        <begin position="1"/>
        <end position="42"/>
    </location>
</feature>
<dbReference type="OrthoDB" id="2020542at2759"/>
<evidence type="ECO:0000313" key="21">
    <source>
        <dbReference type="Proteomes" id="UP001154114"/>
    </source>
</evidence>
<evidence type="ECO:0000256" key="1">
    <source>
        <dbReference type="ARBA" id="ARBA00004651"/>
    </source>
</evidence>
<feature type="domain" description="SLC12A transporter C-terminal" evidence="19">
    <location>
        <begin position="671"/>
        <end position="785"/>
    </location>
</feature>
<feature type="transmembrane region" description="Helical" evidence="17">
    <location>
        <begin position="372"/>
        <end position="391"/>
    </location>
</feature>
<keyword evidence="7" id="KW-0769">Symport</keyword>
<evidence type="ECO:0000256" key="5">
    <source>
        <dbReference type="ARBA" id="ARBA00022553"/>
    </source>
</evidence>
<feature type="compositionally biased region" description="Basic and acidic residues" evidence="16">
    <location>
        <begin position="948"/>
        <end position="972"/>
    </location>
</feature>
<evidence type="ECO:0000256" key="13">
    <source>
        <dbReference type="ARBA" id="ARBA00023214"/>
    </source>
</evidence>
<dbReference type="GO" id="GO:0005886">
    <property type="term" value="C:plasma membrane"/>
    <property type="evidence" value="ECO:0007669"/>
    <property type="project" value="UniProtKB-SubCell"/>
</dbReference>
<evidence type="ECO:0000256" key="6">
    <source>
        <dbReference type="ARBA" id="ARBA00022692"/>
    </source>
</evidence>
<feature type="domain" description="Amino acid permease/ SLC12A" evidence="18">
    <location>
        <begin position="377"/>
        <end position="655"/>
    </location>
</feature>
<evidence type="ECO:0000256" key="7">
    <source>
        <dbReference type="ARBA" id="ARBA00022847"/>
    </source>
</evidence>
<name>A0A9P0BV34_CHRIL</name>
<feature type="compositionally biased region" description="Basic and acidic residues" evidence="16">
    <location>
        <begin position="27"/>
        <end position="42"/>
    </location>
</feature>
<keyword evidence="12" id="KW-0325">Glycoprotein</keyword>
<dbReference type="EMBL" id="LR824005">
    <property type="protein sequence ID" value="CAH0592687.1"/>
    <property type="molecule type" value="Genomic_DNA"/>
</dbReference>
<proteinExistence type="inferred from homology"/>
<feature type="transmembrane region" description="Helical" evidence="17">
    <location>
        <begin position="97"/>
        <end position="118"/>
    </location>
</feature>
<evidence type="ECO:0000256" key="2">
    <source>
        <dbReference type="ARBA" id="ARBA00022448"/>
    </source>
</evidence>
<dbReference type="Proteomes" id="UP001154114">
    <property type="component" value="Chromosome 2"/>
</dbReference>
<feature type="domain" description="SLC12A transporter C-terminal" evidence="19">
    <location>
        <begin position="801"/>
        <end position="930"/>
    </location>
</feature>
<dbReference type="InterPro" id="IPR018491">
    <property type="entry name" value="SLC12_C"/>
</dbReference>
<dbReference type="GO" id="GO:0055075">
    <property type="term" value="P:potassium ion homeostasis"/>
    <property type="evidence" value="ECO:0007669"/>
    <property type="project" value="TreeGrafter"/>
</dbReference>
<keyword evidence="6 17" id="KW-0812">Transmembrane</keyword>
<dbReference type="InterPro" id="IPR000076">
    <property type="entry name" value="KCL_cotranspt"/>
</dbReference>
<keyword evidence="11 17" id="KW-0472">Membrane</keyword>
<dbReference type="Pfam" id="PF00324">
    <property type="entry name" value="AA_permease"/>
    <property type="match status" value="2"/>
</dbReference>
<keyword evidence="8" id="KW-0630">Potassium</keyword>
<dbReference type="PANTHER" id="PTHR11827:SF73">
    <property type="entry name" value="KAZACHOC, ISOFORM G"/>
    <property type="match status" value="1"/>
</dbReference>
<comment type="catalytic activity">
    <reaction evidence="15">
        <text>K(+)(in) + chloride(in) = K(+)(out) + chloride(out)</text>
        <dbReference type="Rhea" id="RHEA:72427"/>
        <dbReference type="ChEBI" id="CHEBI:17996"/>
        <dbReference type="ChEBI" id="CHEBI:29103"/>
    </reaction>
</comment>
<dbReference type="PANTHER" id="PTHR11827">
    <property type="entry name" value="SOLUTE CARRIER FAMILY 12, CATION COTRANSPORTERS"/>
    <property type="match status" value="1"/>
</dbReference>
<evidence type="ECO:0000256" key="8">
    <source>
        <dbReference type="ARBA" id="ARBA00022958"/>
    </source>
</evidence>
<evidence type="ECO:0000256" key="3">
    <source>
        <dbReference type="ARBA" id="ARBA00022475"/>
    </source>
</evidence>
<evidence type="ECO:0000256" key="9">
    <source>
        <dbReference type="ARBA" id="ARBA00022989"/>
    </source>
</evidence>
<keyword evidence="9 17" id="KW-1133">Transmembrane helix</keyword>
<evidence type="ECO:0000256" key="11">
    <source>
        <dbReference type="ARBA" id="ARBA00023136"/>
    </source>
</evidence>
<feature type="transmembrane region" description="Helical" evidence="17">
    <location>
        <begin position="175"/>
        <end position="203"/>
    </location>
</feature>
<gene>
    <name evidence="20" type="ORF">CINC_LOCUS5848</name>
</gene>
<keyword evidence="10" id="KW-0406">Ion transport</keyword>
<feature type="transmembrane region" description="Helical" evidence="17">
    <location>
        <begin position="224"/>
        <end position="243"/>
    </location>
</feature>
<feature type="transmembrane region" description="Helical" evidence="17">
    <location>
        <begin position="573"/>
        <end position="590"/>
    </location>
</feature>